<keyword evidence="13" id="KW-1185">Reference proteome</keyword>
<evidence type="ECO:0000256" key="3">
    <source>
        <dbReference type="ARBA" id="ARBA00022475"/>
    </source>
</evidence>
<dbReference type="InterPro" id="IPR036179">
    <property type="entry name" value="Ig-like_dom_sf"/>
</dbReference>
<keyword evidence="4" id="KW-0964">Secreted</keyword>
<dbReference type="GO" id="GO:0005576">
    <property type="term" value="C:extracellular region"/>
    <property type="evidence" value="ECO:0007669"/>
    <property type="project" value="UniProtKB-SubCell"/>
</dbReference>
<keyword evidence="7" id="KW-1133">Transmembrane helix</keyword>
<evidence type="ECO:0000256" key="1">
    <source>
        <dbReference type="ARBA" id="ARBA00004251"/>
    </source>
</evidence>
<sequence>SQMPLVPLIITPRLEGAITLYGSRFLTGEVGGSVTHQCFYSIIPANKYDRKYWCRLAGNGVCYTIISTTGYISKAHAGRVSLEDIPQKGTFHTSSMKLRIQKGRWWGGLEHNKSLCFF</sequence>
<dbReference type="InterPro" id="IPR013783">
    <property type="entry name" value="Ig-like_fold"/>
</dbReference>
<proteinExistence type="predicted"/>
<reference evidence="12" key="1">
    <citation type="submission" date="2025-08" db="UniProtKB">
        <authorList>
            <consortium name="Ensembl"/>
        </authorList>
    </citation>
    <scope>IDENTIFICATION</scope>
</reference>
<evidence type="ECO:0000256" key="8">
    <source>
        <dbReference type="ARBA" id="ARBA00023136"/>
    </source>
</evidence>
<dbReference type="Gene3D" id="2.60.40.10">
    <property type="entry name" value="Immunoglobulins"/>
    <property type="match status" value="1"/>
</dbReference>
<keyword evidence="11" id="KW-0393">Immunoglobulin domain</keyword>
<dbReference type="InterPro" id="IPR050671">
    <property type="entry name" value="CD300_family_receptors"/>
</dbReference>
<dbReference type="GO" id="GO:0005886">
    <property type="term" value="C:plasma membrane"/>
    <property type="evidence" value="ECO:0007669"/>
    <property type="project" value="UniProtKB-SubCell"/>
</dbReference>
<evidence type="ECO:0000256" key="9">
    <source>
        <dbReference type="ARBA" id="ARBA00023157"/>
    </source>
</evidence>
<evidence type="ECO:0000256" key="11">
    <source>
        <dbReference type="ARBA" id="ARBA00023319"/>
    </source>
</evidence>
<evidence type="ECO:0000256" key="4">
    <source>
        <dbReference type="ARBA" id="ARBA00022525"/>
    </source>
</evidence>
<dbReference type="SUPFAM" id="SSF48726">
    <property type="entry name" value="Immunoglobulin"/>
    <property type="match status" value="1"/>
</dbReference>
<dbReference type="GO" id="GO:0004888">
    <property type="term" value="F:transmembrane signaling receptor activity"/>
    <property type="evidence" value="ECO:0007669"/>
    <property type="project" value="TreeGrafter"/>
</dbReference>
<dbReference type="PANTHER" id="PTHR11860:SF82">
    <property type="entry name" value="POLYMERIC IMMUNOGLOBULIN RECEPTOR"/>
    <property type="match status" value="1"/>
</dbReference>
<dbReference type="Proteomes" id="UP000694555">
    <property type="component" value="Unplaced"/>
</dbReference>
<keyword evidence="5" id="KW-0812">Transmembrane</keyword>
<keyword evidence="10" id="KW-0325">Glycoprotein</keyword>
<organism evidence="12 13">
    <name type="scientific">Buteo japonicus</name>
    <dbReference type="NCBI Taxonomy" id="224669"/>
    <lineage>
        <taxon>Eukaryota</taxon>
        <taxon>Metazoa</taxon>
        <taxon>Chordata</taxon>
        <taxon>Craniata</taxon>
        <taxon>Vertebrata</taxon>
        <taxon>Euteleostomi</taxon>
        <taxon>Archelosauria</taxon>
        <taxon>Archosauria</taxon>
        <taxon>Dinosauria</taxon>
        <taxon>Saurischia</taxon>
        <taxon>Theropoda</taxon>
        <taxon>Coelurosauria</taxon>
        <taxon>Aves</taxon>
        <taxon>Neognathae</taxon>
        <taxon>Neoaves</taxon>
        <taxon>Telluraves</taxon>
        <taxon>Accipitrimorphae</taxon>
        <taxon>Accipitriformes</taxon>
        <taxon>Accipitridae</taxon>
        <taxon>Accipitrinae</taxon>
        <taxon>Buteo</taxon>
    </lineage>
</organism>
<keyword evidence="3" id="KW-1003">Cell membrane</keyword>
<dbReference type="AlphaFoldDB" id="A0A8B9Z0B0"/>
<evidence type="ECO:0008006" key="14">
    <source>
        <dbReference type="Google" id="ProtNLM"/>
    </source>
</evidence>
<protein>
    <recommendedName>
        <fullName evidence="14">Immunoglobulin V-set domain-containing protein</fullName>
    </recommendedName>
</protein>
<evidence type="ECO:0000313" key="13">
    <source>
        <dbReference type="Proteomes" id="UP000694555"/>
    </source>
</evidence>
<evidence type="ECO:0000256" key="7">
    <source>
        <dbReference type="ARBA" id="ARBA00022989"/>
    </source>
</evidence>
<comment type="subcellular location">
    <subcellularLocation>
        <location evidence="1">Cell membrane</location>
        <topology evidence="1">Single-pass type I membrane protein</topology>
    </subcellularLocation>
    <subcellularLocation>
        <location evidence="2">Secreted</location>
    </subcellularLocation>
</comment>
<keyword evidence="9" id="KW-1015">Disulfide bond</keyword>
<evidence type="ECO:0000256" key="2">
    <source>
        <dbReference type="ARBA" id="ARBA00004613"/>
    </source>
</evidence>
<evidence type="ECO:0000256" key="5">
    <source>
        <dbReference type="ARBA" id="ARBA00022692"/>
    </source>
</evidence>
<accession>A0A8B9Z0B0</accession>
<dbReference type="Ensembl" id="ENSBJAT00000002442.1">
    <property type="protein sequence ID" value="ENSBJAP00000002377.1"/>
    <property type="gene ID" value="ENSBJAG00000001735.1"/>
</dbReference>
<name>A0A8B9Z0B0_9AVES</name>
<keyword evidence="6" id="KW-0732">Signal</keyword>
<dbReference type="PANTHER" id="PTHR11860">
    <property type="entry name" value="POLYMERIC-IMMUNOGLOBULIN RECEPTOR"/>
    <property type="match status" value="1"/>
</dbReference>
<evidence type="ECO:0000256" key="6">
    <source>
        <dbReference type="ARBA" id="ARBA00022729"/>
    </source>
</evidence>
<reference evidence="12" key="2">
    <citation type="submission" date="2025-09" db="UniProtKB">
        <authorList>
            <consortium name="Ensembl"/>
        </authorList>
    </citation>
    <scope>IDENTIFICATION</scope>
</reference>
<evidence type="ECO:0000313" key="12">
    <source>
        <dbReference type="Ensembl" id="ENSBJAP00000002377.1"/>
    </source>
</evidence>
<evidence type="ECO:0000256" key="10">
    <source>
        <dbReference type="ARBA" id="ARBA00023180"/>
    </source>
</evidence>
<keyword evidence="8" id="KW-0472">Membrane</keyword>